<sequence>MTKNWKKYQEVIKTLYISEGKTLEDVRTIMQEKHNFKASRATGEYTYAPVQAPLQPAQTSNHWDQQPHDRWRNMAPLGPMGLPSPPADMDAFFMSPAPAAPEMELAAPQPVHPQSTYPVLSHHGGGQQHHQHQQQQQQMMMAQHHSSGRRYDPYQYPIRCYPRSGGSSEGYENQRPSGPGQ</sequence>
<comment type="caution">
    <text evidence="3">The sequence shown here is derived from an EMBL/GenBank/DDBJ whole genome shotgun (WGS) entry which is preliminary data.</text>
</comment>
<dbReference type="EMBL" id="WIGO01000008">
    <property type="protein sequence ID" value="KAF6840206.1"/>
    <property type="molecule type" value="Genomic_DNA"/>
</dbReference>
<evidence type="ECO:0000313" key="4">
    <source>
        <dbReference type="Proteomes" id="UP000654918"/>
    </source>
</evidence>
<evidence type="ECO:0000313" key="3">
    <source>
        <dbReference type="EMBL" id="KAF6840206.1"/>
    </source>
</evidence>
<dbReference type="AlphaFoldDB" id="A0A8H6U4E0"/>
<name>A0A8H6U4E0_9PEZI</name>
<evidence type="ECO:0000256" key="1">
    <source>
        <dbReference type="SAM" id="MobiDB-lite"/>
    </source>
</evidence>
<accession>A0A8H6U4E0</accession>
<feature type="compositionally biased region" description="Polar residues" evidence="1">
    <location>
        <begin position="170"/>
        <end position="181"/>
    </location>
</feature>
<feature type="region of interest" description="Disordered" evidence="1">
    <location>
        <begin position="110"/>
        <end position="181"/>
    </location>
</feature>
<feature type="domain" description="Clr5" evidence="2">
    <location>
        <begin position="1"/>
        <end position="41"/>
    </location>
</feature>
<evidence type="ECO:0000259" key="2">
    <source>
        <dbReference type="Pfam" id="PF14420"/>
    </source>
</evidence>
<dbReference type="Proteomes" id="UP000654918">
    <property type="component" value="Unassembled WGS sequence"/>
</dbReference>
<dbReference type="InterPro" id="IPR025676">
    <property type="entry name" value="Clr5_dom"/>
</dbReference>
<gene>
    <name evidence="3" type="ORF">CPLU01_01230</name>
</gene>
<reference evidence="3" key="1">
    <citation type="journal article" date="2020" name="Phytopathology">
        <title>Genome Sequence Resources of Colletotrichum truncatum, C. plurivorum, C. musicola, and C. sojae: Four Species Pathogenic to Soybean (Glycine max).</title>
        <authorList>
            <person name="Rogerio F."/>
            <person name="Boufleur T.R."/>
            <person name="Ciampi-Guillardi M."/>
            <person name="Sukno S.A."/>
            <person name="Thon M.R."/>
            <person name="Massola Junior N.S."/>
            <person name="Baroncelli R."/>
        </authorList>
    </citation>
    <scope>NUCLEOTIDE SEQUENCE</scope>
    <source>
        <strain evidence="3">LFN00145</strain>
    </source>
</reference>
<proteinExistence type="predicted"/>
<feature type="compositionally biased region" description="Low complexity" evidence="1">
    <location>
        <begin position="133"/>
        <end position="145"/>
    </location>
</feature>
<organism evidence="3 4">
    <name type="scientific">Colletotrichum plurivorum</name>
    <dbReference type="NCBI Taxonomy" id="2175906"/>
    <lineage>
        <taxon>Eukaryota</taxon>
        <taxon>Fungi</taxon>
        <taxon>Dikarya</taxon>
        <taxon>Ascomycota</taxon>
        <taxon>Pezizomycotina</taxon>
        <taxon>Sordariomycetes</taxon>
        <taxon>Hypocreomycetidae</taxon>
        <taxon>Glomerellales</taxon>
        <taxon>Glomerellaceae</taxon>
        <taxon>Colletotrichum</taxon>
        <taxon>Colletotrichum orchidearum species complex</taxon>
    </lineage>
</organism>
<keyword evidence="4" id="KW-1185">Reference proteome</keyword>
<dbReference type="Pfam" id="PF14420">
    <property type="entry name" value="Clr5"/>
    <property type="match status" value="1"/>
</dbReference>
<protein>
    <recommendedName>
        <fullName evidence="2">Clr5 domain-containing protein</fullName>
    </recommendedName>
</protein>